<evidence type="ECO:0000256" key="11">
    <source>
        <dbReference type="ARBA" id="ARBA00023136"/>
    </source>
</evidence>
<evidence type="ECO:0000313" key="15">
    <source>
        <dbReference type="EMBL" id="GEO39758.1"/>
    </source>
</evidence>
<keyword evidence="16" id="KW-1185">Reference proteome</keyword>
<keyword evidence="8" id="KW-0249">Electron transport</keyword>
<reference evidence="15 16" key="1">
    <citation type="submission" date="2019-07" db="EMBL/GenBank/DDBJ databases">
        <title>Whole genome shotgun sequence of Skermanella aerolata NBRC 106429.</title>
        <authorList>
            <person name="Hosoyama A."/>
            <person name="Uohara A."/>
            <person name="Ohji S."/>
            <person name="Ichikawa N."/>
        </authorList>
    </citation>
    <scope>NUCLEOTIDE SEQUENCE [LARGE SCALE GENOMIC DNA]</scope>
    <source>
        <strain evidence="15 16">NBRC 106429</strain>
    </source>
</reference>
<dbReference type="Proteomes" id="UP000321523">
    <property type="component" value="Unassembled WGS sequence"/>
</dbReference>
<evidence type="ECO:0000256" key="7">
    <source>
        <dbReference type="ARBA" id="ARBA00022967"/>
    </source>
</evidence>
<evidence type="ECO:0000256" key="12">
    <source>
        <dbReference type="ARBA" id="ARBA00047816"/>
    </source>
</evidence>
<keyword evidence="9 13" id="KW-1133">Transmembrane helix</keyword>
<dbReference type="EMBL" id="BJYZ01000018">
    <property type="protein sequence ID" value="GEO39758.1"/>
    <property type="molecule type" value="Genomic_DNA"/>
</dbReference>
<evidence type="ECO:0000256" key="10">
    <source>
        <dbReference type="ARBA" id="ARBA00023008"/>
    </source>
</evidence>
<dbReference type="RefSeq" id="WP_044430291.1">
    <property type="nucleotide sequence ID" value="NZ_BJYZ01000018.1"/>
</dbReference>
<feature type="domain" description="Cytochrome oxidase subunit II copper A binding" evidence="14">
    <location>
        <begin position="112"/>
        <end position="254"/>
    </location>
</feature>
<comment type="catalytic activity">
    <reaction evidence="12">
        <text>4 Fe(II)-[cytochrome c] + O2 + 8 H(+)(in) = 4 Fe(III)-[cytochrome c] + 2 H2O + 4 H(+)(out)</text>
        <dbReference type="Rhea" id="RHEA:11436"/>
        <dbReference type="Rhea" id="RHEA-COMP:10350"/>
        <dbReference type="Rhea" id="RHEA-COMP:14399"/>
        <dbReference type="ChEBI" id="CHEBI:15377"/>
        <dbReference type="ChEBI" id="CHEBI:15378"/>
        <dbReference type="ChEBI" id="CHEBI:15379"/>
        <dbReference type="ChEBI" id="CHEBI:29033"/>
        <dbReference type="ChEBI" id="CHEBI:29034"/>
        <dbReference type="EC" id="7.1.1.9"/>
    </reaction>
</comment>
<dbReference type="Gene3D" id="2.60.40.420">
    <property type="entry name" value="Cupredoxins - blue copper proteins"/>
    <property type="match status" value="1"/>
</dbReference>
<dbReference type="GO" id="GO:0004129">
    <property type="term" value="F:cytochrome-c oxidase activity"/>
    <property type="evidence" value="ECO:0007669"/>
    <property type="project" value="UniProtKB-EC"/>
</dbReference>
<protein>
    <recommendedName>
        <fullName evidence="3">cytochrome-c oxidase</fullName>
        <ecNumber evidence="3">7.1.1.9</ecNumber>
    </recommendedName>
</protein>
<dbReference type="GO" id="GO:0042773">
    <property type="term" value="P:ATP synthesis coupled electron transport"/>
    <property type="evidence" value="ECO:0007669"/>
    <property type="project" value="TreeGrafter"/>
</dbReference>
<feature type="transmembrane region" description="Helical" evidence="13">
    <location>
        <begin position="83"/>
        <end position="104"/>
    </location>
</feature>
<name>A0A512DTF6_9PROT</name>
<dbReference type="CDD" id="cd13919">
    <property type="entry name" value="CuRO_HCO_II_like_5"/>
    <property type="match status" value="1"/>
</dbReference>
<dbReference type="PANTHER" id="PTHR22888">
    <property type="entry name" value="CYTOCHROME C OXIDASE, SUBUNIT II"/>
    <property type="match status" value="1"/>
</dbReference>
<evidence type="ECO:0000256" key="4">
    <source>
        <dbReference type="ARBA" id="ARBA00022448"/>
    </source>
</evidence>
<keyword evidence="10" id="KW-0186">Copper</keyword>
<feature type="transmembrane region" description="Helical" evidence="13">
    <location>
        <begin position="37"/>
        <end position="62"/>
    </location>
</feature>
<keyword evidence="5 13" id="KW-0812">Transmembrane</keyword>
<dbReference type="GO" id="GO:0016020">
    <property type="term" value="C:membrane"/>
    <property type="evidence" value="ECO:0007669"/>
    <property type="project" value="UniProtKB-SubCell"/>
</dbReference>
<dbReference type="PROSITE" id="PS00078">
    <property type="entry name" value="COX2"/>
    <property type="match status" value="1"/>
</dbReference>
<evidence type="ECO:0000256" key="6">
    <source>
        <dbReference type="ARBA" id="ARBA00022723"/>
    </source>
</evidence>
<dbReference type="Pfam" id="PF00116">
    <property type="entry name" value="COX2"/>
    <property type="match status" value="1"/>
</dbReference>
<dbReference type="EC" id="7.1.1.9" evidence="3"/>
<dbReference type="GO" id="GO:0005507">
    <property type="term" value="F:copper ion binding"/>
    <property type="evidence" value="ECO:0007669"/>
    <property type="project" value="InterPro"/>
</dbReference>
<evidence type="ECO:0000256" key="2">
    <source>
        <dbReference type="ARBA" id="ARBA00007866"/>
    </source>
</evidence>
<comment type="subcellular location">
    <subcellularLocation>
        <location evidence="1">Membrane</location>
        <topology evidence="1">Multi-pass membrane protein</topology>
    </subcellularLocation>
</comment>
<organism evidence="15 16">
    <name type="scientific">Skermanella aerolata</name>
    <dbReference type="NCBI Taxonomy" id="393310"/>
    <lineage>
        <taxon>Bacteria</taxon>
        <taxon>Pseudomonadati</taxon>
        <taxon>Pseudomonadota</taxon>
        <taxon>Alphaproteobacteria</taxon>
        <taxon>Rhodospirillales</taxon>
        <taxon>Azospirillaceae</taxon>
        <taxon>Skermanella</taxon>
    </lineage>
</organism>
<dbReference type="InterPro" id="IPR036257">
    <property type="entry name" value="Cyt_c_oxidase_su2_TM_sf"/>
</dbReference>
<sequence length="279" mass="30569">MTVAIVFALLVVGSVVFSLVSPWWFTPLASNWGTIDTTLIITFMITGVVFCALVLFMAYSMFRFRHREGIRAGYEPESGKLELWLTGLTSVGIAAMLAPGLVVWKDYVTVPPDAATVEVMGQQWGWAFRFPGADGVLGAVDPMRIDADNPFGLNPDDPHGGDDVLVEGGEVRLPVGKPVKLLLRSVDVLHDFYVPQFRAKMDLVPGMVTYFWFTPTVTGNFEILCAELCGVGHSAMRGTVVVVEPDAHQPWLDEYPTFAQAVRDTALAEAVRQGNSMNQ</sequence>
<evidence type="ECO:0000256" key="5">
    <source>
        <dbReference type="ARBA" id="ARBA00022692"/>
    </source>
</evidence>
<keyword evidence="6" id="KW-0479">Metal-binding</keyword>
<dbReference type="InterPro" id="IPR008972">
    <property type="entry name" value="Cupredoxin"/>
</dbReference>
<evidence type="ECO:0000256" key="3">
    <source>
        <dbReference type="ARBA" id="ARBA00012949"/>
    </source>
</evidence>
<dbReference type="Gene3D" id="1.10.287.90">
    <property type="match status" value="1"/>
</dbReference>
<dbReference type="AlphaFoldDB" id="A0A512DTF6"/>
<evidence type="ECO:0000256" key="9">
    <source>
        <dbReference type="ARBA" id="ARBA00022989"/>
    </source>
</evidence>
<evidence type="ECO:0000256" key="13">
    <source>
        <dbReference type="SAM" id="Phobius"/>
    </source>
</evidence>
<dbReference type="PANTHER" id="PTHR22888:SF9">
    <property type="entry name" value="CYTOCHROME C OXIDASE SUBUNIT 2"/>
    <property type="match status" value="1"/>
</dbReference>
<comment type="caution">
    <text evidence="15">The sequence shown here is derived from an EMBL/GenBank/DDBJ whole genome shotgun (WGS) entry which is preliminary data.</text>
</comment>
<dbReference type="OrthoDB" id="9781261at2"/>
<comment type="similarity">
    <text evidence="2">Belongs to the cytochrome c oxidase subunit 2 family.</text>
</comment>
<evidence type="ECO:0000313" key="16">
    <source>
        <dbReference type="Proteomes" id="UP000321523"/>
    </source>
</evidence>
<dbReference type="PROSITE" id="PS50857">
    <property type="entry name" value="COX2_CUA"/>
    <property type="match status" value="1"/>
</dbReference>
<keyword evidence="11 13" id="KW-0472">Membrane</keyword>
<evidence type="ECO:0000256" key="1">
    <source>
        <dbReference type="ARBA" id="ARBA00004141"/>
    </source>
</evidence>
<dbReference type="InterPro" id="IPR002429">
    <property type="entry name" value="CcO_II-like_C"/>
</dbReference>
<accession>A0A512DTF6</accession>
<dbReference type="InterPro" id="IPR001505">
    <property type="entry name" value="Copper_CuA"/>
</dbReference>
<evidence type="ECO:0000259" key="14">
    <source>
        <dbReference type="PROSITE" id="PS50857"/>
    </source>
</evidence>
<proteinExistence type="inferred from homology"/>
<evidence type="ECO:0000256" key="8">
    <source>
        <dbReference type="ARBA" id="ARBA00022982"/>
    </source>
</evidence>
<dbReference type="PRINTS" id="PR01166">
    <property type="entry name" value="CYCOXIDASEII"/>
</dbReference>
<gene>
    <name evidence="15" type="primary">coxM</name>
    <name evidence="15" type="ORF">SAE02_39060</name>
</gene>
<keyword evidence="7" id="KW-1278">Translocase</keyword>
<dbReference type="SUPFAM" id="SSF49503">
    <property type="entry name" value="Cupredoxins"/>
    <property type="match status" value="1"/>
</dbReference>
<keyword evidence="4" id="KW-0813">Transport</keyword>
<dbReference type="InterPro" id="IPR045187">
    <property type="entry name" value="CcO_II"/>
</dbReference>